<protein>
    <submittedName>
        <fullName evidence="2">Uncharacterized protein</fullName>
    </submittedName>
</protein>
<feature type="transmembrane region" description="Helical" evidence="1">
    <location>
        <begin position="31"/>
        <end position="49"/>
    </location>
</feature>
<evidence type="ECO:0000313" key="3">
    <source>
        <dbReference type="Proteomes" id="UP000408764"/>
    </source>
</evidence>
<comment type="caution">
    <text evidence="2">The sequence shown here is derived from an EMBL/GenBank/DDBJ whole genome shotgun (WGS) entry which is preliminary data.</text>
</comment>
<accession>A0A5P1DJC4</accession>
<dbReference type="InterPro" id="IPR049711">
    <property type="entry name" value="PA3371-like"/>
</dbReference>
<dbReference type="Proteomes" id="UP000408764">
    <property type="component" value="Unassembled WGS sequence"/>
</dbReference>
<gene>
    <name evidence="2" type="ORF">FRT59_27130</name>
</gene>
<dbReference type="EMBL" id="VOIW01000012">
    <property type="protein sequence ID" value="MRJ40615.1"/>
    <property type="molecule type" value="Genomic_DNA"/>
</dbReference>
<evidence type="ECO:0000313" key="2">
    <source>
        <dbReference type="EMBL" id="MRJ40615.1"/>
    </source>
</evidence>
<evidence type="ECO:0000256" key="1">
    <source>
        <dbReference type="SAM" id="Phobius"/>
    </source>
</evidence>
<dbReference type="RefSeq" id="WP_034119455.1">
    <property type="nucleotide sequence ID" value="NZ_JAEKCT010000023.1"/>
</dbReference>
<dbReference type="NCBIfam" id="NF041882">
    <property type="entry name" value="PA3371_fam"/>
    <property type="match status" value="1"/>
</dbReference>
<organism evidence="2 3">
    <name type="scientific">Pseudomonas haemolytica</name>
    <dbReference type="NCBI Taxonomy" id="2600065"/>
    <lineage>
        <taxon>Bacteria</taxon>
        <taxon>Pseudomonadati</taxon>
        <taxon>Pseudomonadota</taxon>
        <taxon>Gammaproteobacteria</taxon>
        <taxon>Pseudomonadales</taxon>
        <taxon>Pseudomonadaceae</taxon>
        <taxon>Pseudomonas</taxon>
    </lineage>
</organism>
<proteinExistence type="predicted"/>
<sequence>MSKPAWLFLCLTLMTASLGLSTTSQRVQTTAFIVSAVFGSLLMLTLIAGRKIKFDPVLR</sequence>
<dbReference type="AlphaFoldDB" id="A0A5P1DJC4"/>
<keyword evidence="1" id="KW-0812">Transmembrane</keyword>
<reference evidence="2 3" key="1">
    <citation type="submission" date="2019-08" db="EMBL/GenBank/DDBJ databases">
        <title>Pseudomonas haemolytica sp. nov. isolated from raw milk and skim milk concentrate.</title>
        <authorList>
            <person name="Hofmann K."/>
            <person name="Huptas C."/>
            <person name="Doll E."/>
            <person name="Scherer S."/>
            <person name="Wenning M."/>
        </authorList>
    </citation>
    <scope>NUCLEOTIDE SEQUENCE [LARGE SCALE GENOMIC DNA]</scope>
    <source>
        <strain evidence="2 3">DSM 108987</strain>
    </source>
</reference>
<name>A0A5P1DJC4_9PSED</name>
<keyword evidence="1" id="KW-0472">Membrane</keyword>
<keyword evidence="1" id="KW-1133">Transmembrane helix</keyword>